<dbReference type="PANTHER" id="PTHR43179">
    <property type="entry name" value="RHAMNOSYLTRANSFERASE WBBL"/>
    <property type="match status" value="1"/>
</dbReference>
<evidence type="ECO:0000259" key="4">
    <source>
        <dbReference type="Pfam" id="PF10111"/>
    </source>
</evidence>
<dbReference type="Pfam" id="PF10111">
    <property type="entry name" value="Glyco_tranf_2_2"/>
    <property type="match status" value="1"/>
</dbReference>
<evidence type="ECO:0000313" key="6">
    <source>
        <dbReference type="Proteomes" id="UP000179069"/>
    </source>
</evidence>
<keyword evidence="2" id="KW-0328">Glycosyltransferase</keyword>
<accession>A0A1G1VNG9</accession>
<dbReference type="InterPro" id="IPR029044">
    <property type="entry name" value="Nucleotide-diphossugar_trans"/>
</dbReference>
<evidence type="ECO:0000256" key="2">
    <source>
        <dbReference type="ARBA" id="ARBA00022676"/>
    </source>
</evidence>
<comment type="caution">
    <text evidence="5">The sequence shown here is derived from an EMBL/GenBank/DDBJ whole genome shotgun (WGS) entry which is preliminary data.</text>
</comment>
<dbReference type="GO" id="GO:0016757">
    <property type="term" value="F:glycosyltransferase activity"/>
    <property type="evidence" value="ECO:0007669"/>
    <property type="project" value="UniProtKB-KW"/>
</dbReference>
<keyword evidence="3" id="KW-0808">Transferase</keyword>
<comment type="similarity">
    <text evidence="1">Belongs to the glycosyltransferase 2 family.</text>
</comment>
<dbReference type="Proteomes" id="UP000179069">
    <property type="component" value="Unassembled WGS sequence"/>
</dbReference>
<evidence type="ECO:0000256" key="3">
    <source>
        <dbReference type="ARBA" id="ARBA00022679"/>
    </source>
</evidence>
<organism evidence="5 6">
    <name type="scientific">Candidatus Chisholmbacteria bacterium RIFCSPHIGHO2_01_FULL_49_18</name>
    <dbReference type="NCBI Taxonomy" id="1797590"/>
    <lineage>
        <taxon>Bacteria</taxon>
        <taxon>Candidatus Chisholmiibacteriota</taxon>
    </lineage>
</organism>
<dbReference type="AlphaFoldDB" id="A0A1G1VNG9"/>
<dbReference type="PANTHER" id="PTHR43179:SF12">
    <property type="entry name" value="GALACTOFURANOSYLTRANSFERASE GLFT2"/>
    <property type="match status" value="1"/>
</dbReference>
<dbReference type="SUPFAM" id="SSF53448">
    <property type="entry name" value="Nucleotide-diphospho-sugar transferases"/>
    <property type="match status" value="1"/>
</dbReference>
<sequence>MDNPSVSIIIPTPGDNPLLSDCLTSIRGLHYRQSAIQTLVITNADLEKRGKPFSFAAAVNQAASKATGDLILVTNDDVVFTPDSLSGWMKASRRYPNTILGAKILDTTTNRPAASGYMLRRWTGIAKPVYAATRPVTCDWIAGCALLVSRKIWTKLGGFDERFAPGYFEDSDFCARARKSGIESLIIPGVTLFHKQTTSFNRDTSTKYEYWYRNKFLFLRRHASPLELATALIIQYACLTPARAVFLRDGRFLPAMKGILWNIRNWVKELHDQPSTSS</sequence>
<feature type="domain" description="Glycosyltransferase 2-like prokaryotic type" evidence="4">
    <location>
        <begin position="50"/>
        <end position="196"/>
    </location>
</feature>
<protein>
    <recommendedName>
        <fullName evidence="4">Glycosyltransferase 2-like prokaryotic type domain-containing protein</fullName>
    </recommendedName>
</protein>
<gene>
    <name evidence="5" type="ORF">A2785_02280</name>
</gene>
<proteinExistence type="inferred from homology"/>
<dbReference type="EMBL" id="MHCI01000008">
    <property type="protein sequence ID" value="OGY16941.1"/>
    <property type="molecule type" value="Genomic_DNA"/>
</dbReference>
<name>A0A1G1VNG9_9BACT</name>
<evidence type="ECO:0000256" key="1">
    <source>
        <dbReference type="ARBA" id="ARBA00006739"/>
    </source>
</evidence>
<dbReference type="Gene3D" id="3.90.550.10">
    <property type="entry name" value="Spore Coat Polysaccharide Biosynthesis Protein SpsA, Chain A"/>
    <property type="match status" value="1"/>
</dbReference>
<evidence type="ECO:0000313" key="5">
    <source>
        <dbReference type="EMBL" id="OGY16941.1"/>
    </source>
</evidence>
<reference evidence="5 6" key="1">
    <citation type="journal article" date="2016" name="Nat. Commun.">
        <title>Thousands of microbial genomes shed light on interconnected biogeochemical processes in an aquifer system.</title>
        <authorList>
            <person name="Anantharaman K."/>
            <person name="Brown C.T."/>
            <person name="Hug L.A."/>
            <person name="Sharon I."/>
            <person name="Castelle C.J."/>
            <person name="Probst A.J."/>
            <person name="Thomas B.C."/>
            <person name="Singh A."/>
            <person name="Wilkins M.J."/>
            <person name="Karaoz U."/>
            <person name="Brodie E.L."/>
            <person name="Williams K.H."/>
            <person name="Hubbard S.S."/>
            <person name="Banfield J.F."/>
        </authorList>
    </citation>
    <scope>NUCLEOTIDE SEQUENCE [LARGE SCALE GENOMIC DNA]</scope>
</reference>
<dbReference type="InterPro" id="IPR019290">
    <property type="entry name" value="GlycosylTrfase-like_prok"/>
</dbReference>